<evidence type="ECO:0000313" key="3">
    <source>
        <dbReference type="Proteomes" id="UP001295794"/>
    </source>
</evidence>
<protein>
    <submittedName>
        <fullName evidence="2">Uncharacterized protein</fullName>
    </submittedName>
</protein>
<gene>
    <name evidence="2" type="ORF">MYCIT1_LOCUS23503</name>
</gene>
<dbReference type="Proteomes" id="UP001295794">
    <property type="component" value="Unassembled WGS sequence"/>
</dbReference>
<name>A0AAD2HIH7_9AGAR</name>
<sequence>MGEVKLSLPKFLQVFTSNDVPMAKAMVVAGKLYKDCNTSNKLSELNDGKLIAYGIDDKEMRNMVLSALKKSGYSSRKRKAVTDTISNPEAGPSSLNARKRKRSEVTNEFLPSVDTPAVQEYEFNEVLDEQALQSRSTVVNRAPLMTAWSFLVAQRLGFGLEEALSIASVYTELNAISKGVSIGVFKKSDRRATEASLGGTQPFVELMGRRPLYRSQNSQWRALSNDEPVDPGVAFGYISRALRQNTPYILGALRLLVESYSVQEINKIAWSLYADFRPDVTGWGDRGQVRCETILALRKHPASPVSVEDLSADEEPVQKRPRGLTLEEYEAALDQDPSLYDDIVD</sequence>
<feature type="region of interest" description="Disordered" evidence="1">
    <location>
        <begin position="78"/>
        <end position="102"/>
    </location>
</feature>
<accession>A0AAD2HIH7</accession>
<dbReference type="AlphaFoldDB" id="A0AAD2HIH7"/>
<dbReference type="EMBL" id="CAVNYO010000405">
    <property type="protein sequence ID" value="CAK5275614.1"/>
    <property type="molecule type" value="Genomic_DNA"/>
</dbReference>
<evidence type="ECO:0000313" key="2">
    <source>
        <dbReference type="EMBL" id="CAK5275614.1"/>
    </source>
</evidence>
<keyword evidence="3" id="KW-1185">Reference proteome</keyword>
<evidence type="ECO:0000256" key="1">
    <source>
        <dbReference type="SAM" id="MobiDB-lite"/>
    </source>
</evidence>
<comment type="caution">
    <text evidence="2">The sequence shown here is derived from an EMBL/GenBank/DDBJ whole genome shotgun (WGS) entry which is preliminary data.</text>
</comment>
<organism evidence="2 3">
    <name type="scientific">Mycena citricolor</name>
    <dbReference type="NCBI Taxonomy" id="2018698"/>
    <lineage>
        <taxon>Eukaryota</taxon>
        <taxon>Fungi</taxon>
        <taxon>Dikarya</taxon>
        <taxon>Basidiomycota</taxon>
        <taxon>Agaricomycotina</taxon>
        <taxon>Agaricomycetes</taxon>
        <taxon>Agaricomycetidae</taxon>
        <taxon>Agaricales</taxon>
        <taxon>Marasmiineae</taxon>
        <taxon>Mycenaceae</taxon>
        <taxon>Mycena</taxon>
    </lineage>
</organism>
<proteinExistence type="predicted"/>
<reference evidence="2" key="1">
    <citation type="submission" date="2023-11" db="EMBL/GenBank/DDBJ databases">
        <authorList>
            <person name="De Vega J J."/>
            <person name="De Vega J J."/>
        </authorList>
    </citation>
    <scope>NUCLEOTIDE SEQUENCE</scope>
</reference>